<reference evidence="1 2" key="2">
    <citation type="submission" date="2020-03" db="EMBL/GenBank/DDBJ databases">
        <authorList>
            <person name="Ichikawa N."/>
            <person name="Kimura A."/>
            <person name="Kitahashi Y."/>
            <person name="Uohara A."/>
        </authorList>
    </citation>
    <scope>NUCLEOTIDE SEQUENCE [LARGE SCALE GENOMIC DNA]</scope>
    <source>
        <strain evidence="1 2">NBRC 108639</strain>
    </source>
</reference>
<evidence type="ECO:0000313" key="2">
    <source>
        <dbReference type="Proteomes" id="UP000482800"/>
    </source>
</evidence>
<organism evidence="1 2">
    <name type="scientific">Phytohabitans houttuyneae</name>
    <dbReference type="NCBI Taxonomy" id="1076126"/>
    <lineage>
        <taxon>Bacteria</taxon>
        <taxon>Bacillati</taxon>
        <taxon>Actinomycetota</taxon>
        <taxon>Actinomycetes</taxon>
        <taxon>Micromonosporales</taxon>
        <taxon>Micromonosporaceae</taxon>
    </lineage>
</organism>
<dbReference type="GO" id="GO:0008168">
    <property type="term" value="F:methyltransferase activity"/>
    <property type="evidence" value="ECO:0007669"/>
    <property type="project" value="UniProtKB-KW"/>
</dbReference>
<reference evidence="1 2" key="1">
    <citation type="submission" date="2020-03" db="EMBL/GenBank/DDBJ databases">
        <title>Whole genome shotgun sequence of Phytohabitans houttuyneae NBRC 108639.</title>
        <authorList>
            <person name="Komaki H."/>
            <person name="Tamura T."/>
        </authorList>
    </citation>
    <scope>NUCLEOTIDE SEQUENCE [LARGE SCALE GENOMIC DNA]</scope>
    <source>
        <strain evidence="1 2">NBRC 108639</strain>
    </source>
</reference>
<dbReference type="PANTHER" id="PTHR43464:SF83">
    <property type="entry name" value="MALONYL-[ACYL-CARRIER PROTEIN] O-METHYLTRANSFERASE"/>
    <property type="match status" value="1"/>
</dbReference>
<keyword evidence="2" id="KW-1185">Reference proteome</keyword>
<dbReference type="PANTHER" id="PTHR43464">
    <property type="entry name" value="METHYLTRANSFERASE"/>
    <property type="match status" value="1"/>
</dbReference>
<accession>A0A6V8KGR6</accession>
<dbReference type="Proteomes" id="UP000482800">
    <property type="component" value="Unassembled WGS sequence"/>
</dbReference>
<dbReference type="AlphaFoldDB" id="A0A6V8KGR6"/>
<dbReference type="InterPro" id="IPR029063">
    <property type="entry name" value="SAM-dependent_MTases_sf"/>
</dbReference>
<comment type="caution">
    <text evidence="1">The sequence shown here is derived from an EMBL/GenBank/DDBJ whole genome shotgun (WGS) entry which is preliminary data.</text>
</comment>
<keyword evidence="1" id="KW-0489">Methyltransferase</keyword>
<dbReference type="Gene3D" id="3.40.50.150">
    <property type="entry name" value="Vaccinia Virus protein VP39"/>
    <property type="match status" value="1"/>
</dbReference>
<dbReference type="CDD" id="cd02440">
    <property type="entry name" value="AdoMet_MTases"/>
    <property type="match status" value="1"/>
</dbReference>
<dbReference type="SUPFAM" id="SSF53335">
    <property type="entry name" value="S-adenosyl-L-methionine-dependent methyltransferases"/>
    <property type="match status" value="1"/>
</dbReference>
<keyword evidence="1" id="KW-0808">Transferase</keyword>
<evidence type="ECO:0000313" key="1">
    <source>
        <dbReference type="EMBL" id="GFJ80887.1"/>
    </source>
</evidence>
<dbReference type="Pfam" id="PF13489">
    <property type="entry name" value="Methyltransf_23"/>
    <property type="match status" value="1"/>
</dbReference>
<dbReference type="EMBL" id="BLPF01000002">
    <property type="protein sequence ID" value="GFJ80887.1"/>
    <property type="molecule type" value="Genomic_DNA"/>
</dbReference>
<sequence length="258" mass="28631">MDWVKTFYSATGEWWGAAEAKITDRDHDRVSLLRQHAGAGSMRVLELGCGYGTTAAALAAAGHVVTAVEVSDRARHAVDFARQATHGRLSIVQEDFYAVRLPQPFDVVCYWDGFGVGTDADQRRLLVRISREWLKPGGVALIDVYNPFVWARWDGDEEHKLPNPDLGYEHELHERTTFDPVACVATDTWWDAADPARKISQTLRCYTPADLALLLDGTGLALTAITVAGRTFDPATAQPGSSELLHEQHQYLAVMRRL</sequence>
<proteinExistence type="predicted"/>
<gene>
    <name evidence="1" type="ORF">Phou_050670</name>
</gene>
<protein>
    <submittedName>
        <fullName evidence="1">Methyltransferase</fullName>
    </submittedName>
</protein>
<dbReference type="RefSeq" id="WP_173059293.1">
    <property type="nucleotide sequence ID" value="NZ_BAABGO010000029.1"/>
</dbReference>
<name>A0A6V8KGR6_9ACTN</name>
<dbReference type="GO" id="GO:0032259">
    <property type="term" value="P:methylation"/>
    <property type="evidence" value="ECO:0007669"/>
    <property type="project" value="UniProtKB-KW"/>
</dbReference>